<sequence>MNLGLDSLAPKVGAVVCLLLAGVVFAPALVVSAPGSGVAEYYAAGPIGVSIVGVLALLDVVVFLAGAQERSDPATLSGVALVSGLAMVLFSLLWALAIDPTLLFSFPAEYAWLETHRWVVVTGAAVAAIAAASYARRVLS</sequence>
<keyword evidence="3" id="KW-1185">Reference proteome</keyword>
<feature type="transmembrane region" description="Helical" evidence="1">
    <location>
        <begin position="118"/>
        <end position="135"/>
    </location>
</feature>
<dbReference type="EMBL" id="JBGNYA010000001">
    <property type="protein sequence ID" value="MFA1610611.1"/>
    <property type="molecule type" value="Genomic_DNA"/>
</dbReference>
<name>A0ABD5MAV1_9EURY</name>
<comment type="caution">
    <text evidence="2">The sequence shown here is derived from an EMBL/GenBank/DDBJ whole genome shotgun (WGS) entry which is preliminary data.</text>
</comment>
<protein>
    <submittedName>
        <fullName evidence="2">Uncharacterized protein</fullName>
    </submittedName>
</protein>
<dbReference type="AlphaFoldDB" id="A0ABD5MAV1"/>
<accession>A0ABD5MAV1</accession>
<evidence type="ECO:0000313" key="3">
    <source>
        <dbReference type="Proteomes" id="UP001570511"/>
    </source>
</evidence>
<organism evidence="2 3">
    <name type="scientific">Halobellus rubicundus</name>
    <dbReference type="NCBI Taxonomy" id="2996466"/>
    <lineage>
        <taxon>Archaea</taxon>
        <taxon>Methanobacteriati</taxon>
        <taxon>Methanobacteriota</taxon>
        <taxon>Stenosarchaea group</taxon>
        <taxon>Halobacteria</taxon>
        <taxon>Halobacteriales</taxon>
        <taxon>Haloferacaceae</taxon>
        <taxon>Halobellus</taxon>
    </lineage>
</organism>
<proteinExistence type="predicted"/>
<evidence type="ECO:0000313" key="2">
    <source>
        <dbReference type="EMBL" id="MFA1610611.1"/>
    </source>
</evidence>
<feature type="transmembrane region" description="Helical" evidence="1">
    <location>
        <begin position="12"/>
        <end position="35"/>
    </location>
</feature>
<gene>
    <name evidence="2" type="ORF">OS889_06275</name>
</gene>
<keyword evidence="1" id="KW-0472">Membrane</keyword>
<feature type="transmembrane region" description="Helical" evidence="1">
    <location>
        <begin position="41"/>
        <end position="64"/>
    </location>
</feature>
<dbReference type="Proteomes" id="UP001570511">
    <property type="component" value="Unassembled WGS sequence"/>
</dbReference>
<feature type="transmembrane region" description="Helical" evidence="1">
    <location>
        <begin position="76"/>
        <end position="98"/>
    </location>
</feature>
<reference evidence="2 3" key="1">
    <citation type="submission" date="2024-08" db="EMBL/GenBank/DDBJ databases">
        <title>Halobellus sp. MBLA0158 whole genome sequence.</title>
        <authorList>
            <person name="Hwang C.Y."/>
            <person name="Cho E.-S."/>
            <person name="Seo M.-J."/>
        </authorList>
    </citation>
    <scope>NUCLEOTIDE SEQUENCE [LARGE SCALE GENOMIC DNA]</scope>
    <source>
        <strain evidence="2 3">MBLA0158</strain>
    </source>
</reference>
<dbReference type="Pfam" id="PF24416">
    <property type="entry name" value="DUF7548"/>
    <property type="match status" value="1"/>
</dbReference>
<keyword evidence="1" id="KW-1133">Transmembrane helix</keyword>
<keyword evidence="1" id="KW-0812">Transmembrane</keyword>
<dbReference type="InterPro" id="IPR055970">
    <property type="entry name" value="DUF7548"/>
</dbReference>
<dbReference type="RefSeq" id="WP_372388277.1">
    <property type="nucleotide sequence ID" value="NZ_JBGNYA010000001.1"/>
</dbReference>
<evidence type="ECO:0000256" key="1">
    <source>
        <dbReference type="SAM" id="Phobius"/>
    </source>
</evidence>